<keyword evidence="6 7" id="KW-0472">Membrane</keyword>
<dbReference type="Gene3D" id="1.20.144.10">
    <property type="entry name" value="Phosphatidic acid phosphatase type 2/haloperoxidase"/>
    <property type="match status" value="1"/>
</dbReference>
<dbReference type="PANTHER" id="PTHR14969">
    <property type="entry name" value="SPHINGOSINE-1-PHOSPHATE PHOSPHOHYDROLASE"/>
    <property type="match status" value="1"/>
</dbReference>
<name>A0ABT1H0T4_9NOCA</name>
<feature type="transmembrane region" description="Helical" evidence="7">
    <location>
        <begin position="156"/>
        <end position="177"/>
    </location>
</feature>
<evidence type="ECO:0000313" key="10">
    <source>
        <dbReference type="Proteomes" id="UP001205740"/>
    </source>
</evidence>
<evidence type="ECO:0000256" key="1">
    <source>
        <dbReference type="ARBA" id="ARBA00004651"/>
    </source>
</evidence>
<dbReference type="Proteomes" id="UP001205740">
    <property type="component" value="Unassembled WGS sequence"/>
</dbReference>
<evidence type="ECO:0000256" key="7">
    <source>
        <dbReference type="SAM" id="Phobius"/>
    </source>
</evidence>
<feature type="transmembrane region" description="Helical" evidence="7">
    <location>
        <begin position="183"/>
        <end position="208"/>
    </location>
</feature>
<feature type="transmembrane region" description="Helical" evidence="7">
    <location>
        <begin position="49"/>
        <end position="78"/>
    </location>
</feature>
<keyword evidence="10" id="KW-1185">Reference proteome</keyword>
<dbReference type="PANTHER" id="PTHR14969:SF62">
    <property type="entry name" value="DECAPRENYLPHOSPHORYL-5-PHOSPHORIBOSE PHOSPHATASE RV3807C-RELATED"/>
    <property type="match status" value="1"/>
</dbReference>
<dbReference type="InterPro" id="IPR036938">
    <property type="entry name" value="PAP2/HPO_sf"/>
</dbReference>
<feature type="domain" description="Phosphatidic acid phosphatase type 2/haloperoxidase" evidence="8">
    <location>
        <begin position="86"/>
        <end position="200"/>
    </location>
</feature>
<dbReference type="SMART" id="SM00014">
    <property type="entry name" value="acidPPc"/>
    <property type="match status" value="1"/>
</dbReference>
<accession>A0ABT1H0T4</accession>
<gene>
    <name evidence="9" type="ORF">LX12_001322</name>
</gene>
<proteinExistence type="predicted"/>
<evidence type="ECO:0000259" key="8">
    <source>
        <dbReference type="SMART" id="SM00014"/>
    </source>
</evidence>
<protein>
    <submittedName>
        <fullName evidence="9">Undecaprenyl-diphosphatase</fullName>
    </submittedName>
</protein>
<evidence type="ECO:0000256" key="2">
    <source>
        <dbReference type="ARBA" id="ARBA00022475"/>
    </source>
</evidence>
<organism evidence="9 10">
    <name type="scientific">Williamsia serinedens</name>
    <dbReference type="NCBI Taxonomy" id="391736"/>
    <lineage>
        <taxon>Bacteria</taxon>
        <taxon>Bacillati</taxon>
        <taxon>Actinomycetota</taxon>
        <taxon>Actinomycetes</taxon>
        <taxon>Mycobacteriales</taxon>
        <taxon>Nocardiaceae</taxon>
        <taxon>Williamsia</taxon>
    </lineage>
</organism>
<comment type="subcellular location">
    <subcellularLocation>
        <location evidence="1">Cell membrane</location>
        <topology evidence="1">Multi-pass membrane protein</topology>
    </subcellularLocation>
</comment>
<feature type="transmembrane region" description="Helical" evidence="7">
    <location>
        <begin position="128"/>
        <end position="149"/>
    </location>
</feature>
<dbReference type="EMBL" id="JAMTCG010000002">
    <property type="protein sequence ID" value="MCP2160143.1"/>
    <property type="molecule type" value="Genomic_DNA"/>
</dbReference>
<reference evidence="9 10" key="1">
    <citation type="submission" date="2022-06" db="EMBL/GenBank/DDBJ databases">
        <title>Genomic Encyclopedia of Archaeal and Bacterial Type Strains, Phase II (KMG-II): from individual species to whole genera.</title>
        <authorList>
            <person name="Goeker M."/>
        </authorList>
    </citation>
    <scope>NUCLEOTIDE SEQUENCE [LARGE SCALE GENOMIC DNA]</scope>
    <source>
        <strain evidence="9 10">DSM 45037</strain>
    </source>
</reference>
<dbReference type="SUPFAM" id="SSF48317">
    <property type="entry name" value="Acid phosphatase/Vanadium-dependent haloperoxidase"/>
    <property type="match status" value="1"/>
</dbReference>
<evidence type="ECO:0000256" key="6">
    <source>
        <dbReference type="ARBA" id="ARBA00023136"/>
    </source>
</evidence>
<keyword evidence="4" id="KW-0378">Hydrolase</keyword>
<evidence type="ECO:0000256" key="5">
    <source>
        <dbReference type="ARBA" id="ARBA00022989"/>
    </source>
</evidence>
<evidence type="ECO:0000313" key="9">
    <source>
        <dbReference type="EMBL" id="MCP2160143.1"/>
    </source>
</evidence>
<sequence>MSLRARAATTLVLVAAVLGLGLAIAVHHDPAAGADNATLRWFLDHRTPWATHLATALSTVFAPMWVAIAAVVVSVGLIRRDQILDRGMRVLGTVAIAGALAEVFKLAINRLRPPTIDQIGSPEAAASFPSGHVTGTAALLLAAALTVTASRAARTTAITTASLLSAAVAVSRLYLGAHWLTDVVASIAVAVAAVIAAPVVVDAVLAALRPHLPLRLRSMVDVGGRTSVEAAR</sequence>
<feature type="transmembrane region" description="Helical" evidence="7">
    <location>
        <begin position="90"/>
        <end position="108"/>
    </location>
</feature>
<keyword evidence="2" id="KW-1003">Cell membrane</keyword>
<evidence type="ECO:0000256" key="3">
    <source>
        <dbReference type="ARBA" id="ARBA00022692"/>
    </source>
</evidence>
<dbReference type="Pfam" id="PF01569">
    <property type="entry name" value="PAP2"/>
    <property type="match status" value="1"/>
</dbReference>
<dbReference type="RefSeq" id="WP_253653717.1">
    <property type="nucleotide sequence ID" value="NZ_BAAAOE010000001.1"/>
</dbReference>
<comment type="caution">
    <text evidence="9">The sequence shown here is derived from an EMBL/GenBank/DDBJ whole genome shotgun (WGS) entry which is preliminary data.</text>
</comment>
<evidence type="ECO:0000256" key="4">
    <source>
        <dbReference type="ARBA" id="ARBA00022801"/>
    </source>
</evidence>
<keyword evidence="3 7" id="KW-0812">Transmembrane</keyword>
<keyword evidence="5 7" id="KW-1133">Transmembrane helix</keyword>
<dbReference type="InterPro" id="IPR000326">
    <property type="entry name" value="PAP2/HPO"/>
</dbReference>